<name>A0A1F4XL77_9BACT</name>
<protein>
    <submittedName>
        <fullName evidence="1">Uncharacterized protein</fullName>
    </submittedName>
</protein>
<reference evidence="1 2" key="1">
    <citation type="journal article" date="2016" name="Nat. Commun.">
        <title>Thousands of microbial genomes shed light on interconnected biogeochemical processes in an aquifer system.</title>
        <authorList>
            <person name="Anantharaman K."/>
            <person name="Brown C.T."/>
            <person name="Hug L.A."/>
            <person name="Sharon I."/>
            <person name="Castelle C.J."/>
            <person name="Probst A.J."/>
            <person name="Thomas B.C."/>
            <person name="Singh A."/>
            <person name="Wilkins M.J."/>
            <person name="Karaoz U."/>
            <person name="Brodie E.L."/>
            <person name="Williams K.H."/>
            <person name="Hubbard S.S."/>
            <person name="Banfield J.F."/>
        </authorList>
    </citation>
    <scope>NUCLEOTIDE SEQUENCE [LARGE SCALE GENOMIC DNA]</scope>
</reference>
<comment type="caution">
    <text evidence="1">The sequence shown here is derived from an EMBL/GenBank/DDBJ whole genome shotgun (WGS) entry which is preliminary data.</text>
</comment>
<dbReference type="Proteomes" id="UP000177614">
    <property type="component" value="Unassembled WGS sequence"/>
</dbReference>
<organism evidence="1 2">
    <name type="scientific">Candidatus Abawacabacteria bacterium RBG_16_42_10</name>
    <dbReference type="NCBI Taxonomy" id="1817814"/>
    <lineage>
        <taxon>Bacteria</taxon>
        <taxon>Candidatus Abawacaibacteriota</taxon>
    </lineage>
</organism>
<dbReference type="EMBL" id="MEWR01000006">
    <property type="protein sequence ID" value="OGC82461.1"/>
    <property type="molecule type" value="Genomic_DNA"/>
</dbReference>
<evidence type="ECO:0000313" key="2">
    <source>
        <dbReference type="Proteomes" id="UP000177614"/>
    </source>
</evidence>
<dbReference type="AlphaFoldDB" id="A0A1F4XL77"/>
<proteinExistence type="predicted"/>
<sequence>MTDKLKSNNLKEIFLLFVDGLPALDHEEKDTWRASFEVLTEDECIDVMNKLFEQSLEFIERAKVELRSKPEARGELAAMERQAKTLLAEINANLLALHLKPLH</sequence>
<evidence type="ECO:0000313" key="1">
    <source>
        <dbReference type="EMBL" id="OGC82461.1"/>
    </source>
</evidence>
<gene>
    <name evidence="1" type="ORF">A2V81_00130</name>
</gene>
<accession>A0A1F4XL77</accession>